<dbReference type="EMBL" id="JBHRXE010000037">
    <property type="protein sequence ID" value="MFC3570361.1"/>
    <property type="molecule type" value="Genomic_DNA"/>
</dbReference>
<name>A0ABV7S1V0_9RHOB</name>
<proteinExistence type="predicted"/>
<gene>
    <name evidence="1" type="ORF">ACFOMP_12935</name>
</gene>
<dbReference type="RefSeq" id="WP_379031193.1">
    <property type="nucleotide sequence ID" value="NZ_JBHRXE010000037.1"/>
</dbReference>
<sequence>MTSATATACCPTPRPRRAATRVPHLCRGRGGRGCRCHVAARLRLARPVLAGNGHALRWCPDAAETPPRHQVLHHLPQHPQAPPHPV</sequence>
<evidence type="ECO:0000313" key="2">
    <source>
        <dbReference type="Proteomes" id="UP001595596"/>
    </source>
</evidence>
<reference evidence="2" key="1">
    <citation type="journal article" date="2019" name="Int. J. Syst. Evol. Microbiol.">
        <title>The Global Catalogue of Microorganisms (GCM) 10K type strain sequencing project: providing services to taxonomists for standard genome sequencing and annotation.</title>
        <authorList>
            <consortium name="The Broad Institute Genomics Platform"/>
            <consortium name="The Broad Institute Genome Sequencing Center for Infectious Disease"/>
            <person name="Wu L."/>
            <person name="Ma J."/>
        </authorList>
    </citation>
    <scope>NUCLEOTIDE SEQUENCE [LARGE SCALE GENOMIC DNA]</scope>
    <source>
        <strain evidence="2">VKM B-3226</strain>
    </source>
</reference>
<protein>
    <submittedName>
        <fullName evidence="1">Uncharacterized protein</fullName>
    </submittedName>
</protein>
<accession>A0ABV7S1V0</accession>
<organism evidence="1 2">
    <name type="scientific">Paracoccus simplex</name>
    <dbReference type="NCBI Taxonomy" id="2086346"/>
    <lineage>
        <taxon>Bacteria</taxon>
        <taxon>Pseudomonadati</taxon>
        <taxon>Pseudomonadota</taxon>
        <taxon>Alphaproteobacteria</taxon>
        <taxon>Rhodobacterales</taxon>
        <taxon>Paracoccaceae</taxon>
        <taxon>Paracoccus</taxon>
    </lineage>
</organism>
<dbReference type="Proteomes" id="UP001595596">
    <property type="component" value="Unassembled WGS sequence"/>
</dbReference>
<comment type="caution">
    <text evidence="1">The sequence shown here is derived from an EMBL/GenBank/DDBJ whole genome shotgun (WGS) entry which is preliminary data.</text>
</comment>
<keyword evidence="2" id="KW-1185">Reference proteome</keyword>
<evidence type="ECO:0000313" key="1">
    <source>
        <dbReference type="EMBL" id="MFC3570361.1"/>
    </source>
</evidence>